<dbReference type="PANTHER" id="PTHR20863">
    <property type="entry name" value="ACYL CARRIER PROTEIN"/>
    <property type="match status" value="1"/>
</dbReference>
<evidence type="ECO:0000256" key="5">
    <source>
        <dbReference type="ARBA" id="ARBA00022450"/>
    </source>
</evidence>
<keyword evidence="6 14" id="KW-0444">Lipid biosynthesis</keyword>
<comment type="function">
    <text evidence="14">Carrier of the growing fatty acid chain in fatty acid biosynthesis.</text>
</comment>
<accession>A0A1E3QKW5</accession>
<dbReference type="OrthoDB" id="448946at2759"/>
<evidence type="ECO:0000256" key="4">
    <source>
        <dbReference type="ARBA" id="ARBA00022448"/>
    </source>
</evidence>
<keyword evidence="17" id="KW-1185">Reference proteome</keyword>
<dbReference type="PANTHER" id="PTHR20863:SF28">
    <property type="entry name" value="ACYL CARRIER PROTEIN, MITOCHONDRIAL"/>
    <property type="match status" value="1"/>
</dbReference>
<reference evidence="17" key="1">
    <citation type="submission" date="2016-05" db="EMBL/GenBank/DDBJ databases">
        <title>Comparative genomics of biotechnologically important yeasts.</title>
        <authorList>
            <consortium name="DOE Joint Genome Institute"/>
            <person name="Riley R."/>
            <person name="Haridas S."/>
            <person name="Wolfe K.H."/>
            <person name="Lopes M.R."/>
            <person name="Hittinger C.T."/>
            <person name="Goker M."/>
            <person name="Salamov A."/>
            <person name="Wisecaver J."/>
            <person name="Long T.M."/>
            <person name="Aerts A.L."/>
            <person name="Barry K."/>
            <person name="Choi C."/>
            <person name="Clum A."/>
            <person name="Coughlan A.Y."/>
            <person name="Deshpande S."/>
            <person name="Douglass A.P."/>
            <person name="Hanson S.J."/>
            <person name="Klenk H.-P."/>
            <person name="Labutti K."/>
            <person name="Lapidus A."/>
            <person name="Lindquist E."/>
            <person name="Lipzen A."/>
            <person name="Meier-Kolthoff J.P."/>
            <person name="Ohm R.A."/>
            <person name="Otillar R.P."/>
            <person name="Pangilinan J."/>
            <person name="Peng Y."/>
            <person name="Rokas A."/>
            <person name="Rosa C.A."/>
            <person name="Scheuner C."/>
            <person name="Sibirny A.A."/>
            <person name="Slot J.C."/>
            <person name="Stielow J.B."/>
            <person name="Sun H."/>
            <person name="Kurtzman C.P."/>
            <person name="Blackwell M."/>
            <person name="Grigoriev I.V."/>
            <person name="Jeffries T.W."/>
        </authorList>
    </citation>
    <scope>NUCLEOTIDE SEQUENCE [LARGE SCALE GENOMIC DNA]</scope>
    <source>
        <strain evidence="17">NRRL Y-12698</strain>
    </source>
</reference>
<keyword evidence="7" id="KW-0597">Phosphoprotein</keyword>
<evidence type="ECO:0000256" key="2">
    <source>
        <dbReference type="ARBA" id="ARBA00005194"/>
    </source>
</evidence>
<dbReference type="GO" id="GO:0000036">
    <property type="term" value="F:acyl carrier activity"/>
    <property type="evidence" value="ECO:0007669"/>
    <property type="project" value="TreeGrafter"/>
</dbReference>
<evidence type="ECO:0000313" key="16">
    <source>
        <dbReference type="EMBL" id="ODQ77637.1"/>
    </source>
</evidence>
<evidence type="ECO:0000256" key="8">
    <source>
        <dbReference type="ARBA" id="ARBA00022832"/>
    </source>
</evidence>
<sequence length="94" mass="10436">MQPIRLYSGAAPLTKELATERIMDILEGFSKVDQSKIALEASFSQDLGLDSLDVVDVVMEMESEFSIEIPDEHADQLKTVSQAVDYIMSQHDAC</sequence>
<gene>
    <name evidence="16" type="ORF">BABINDRAFT_163354</name>
</gene>
<dbReference type="SUPFAM" id="SSF47336">
    <property type="entry name" value="ACP-like"/>
    <property type="match status" value="1"/>
</dbReference>
<organism evidence="16 17">
    <name type="scientific">Babjeviella inositovora NRRL Y-12698</name>
    <dbReference type="NCBI Taxonomy" id="984486"/>
    <lineage>
        <taxon>Eukaryota</taxon>
        <taxon>Fungi</taxon>
        <taxon>Dikarya</taxon>
        <taxon>Ascomycota</taxon>
        <taxon>Saccharomycotina</taxon>
        <taxon>Pichiomycetes</taxon>
        <taxon>Serinales incertae sedis</taxon>
        <taxon>Babjeviella</taxon>
    </lineage>
</organism>
<name>A0A1E3QKW5_9ASCO</name>
<dbReference type="GO" id="GO:0099128">
    <property type="term" value="C:mitochondrial [2Fe-2S] assembly complex"/>
    <property type="evidence" value="ECO:0007669"/>
    <property type="project" value="UniProtKB-ARBA"/>
</dbReference>
<dbReference type="RefSeq" id="XP_018982965.1">
    <property type="nucleotide sequence ID" value="XM_019129862.1"/>
</dbReference>
<dbReference type="InterPro" id="IPR036736">
    <property type="entry name" value="ACP-like_sf"/>
</dbReference>
<dbReference type="GO" id="GO:0000035">
    <property type="term" value="F:acyl binding"/>
    <property type="evidence" value="ECO:0007669"/>
    <property type="project" value="TreeGrafter"/>
</dbReference>
<evidence type="ECO:0000256" key="6">
    <source>
        <dbReference type="ARBA" id="ARBA00022516"/>
    </source>
</evidence>
<evidence type="ECO:0000256" key="12">
    <source>
        <dbReference type="ARBA" id="ARBA00023128"/>
    </source>
</evidence>
<dbReference type="NCBIfam" id="NF002150">
    <property type="entry name" value="PRK00982.1-4"/>
    <property type="match status" value="1"/>
</dbReference>
<keyword evidence="11" id="KW-0443">Lipid metabolism</keyword>
<dbReference type="NCBIfam" id="NF002148">
    <property type="entry name" value="PRK00982.1-2"/>
    <property type="match status" value="1"/>
</dbReference>
<keyword evidence="10" id="KW-0249">Electron transport</keyword>
<dbReference type="InterPro" id="IPR006162">
    <property type="entry name" value="Ppantetheine_attach_site"/>
</dbReference>
<dbReference type="NCBIfam" id="TIGR00517">
    <property type="entry name" value="acyl_carrier"/>
    <property type="match status" value="1"/>
</dbReference>
<keyword evidence="13 14" id="KW-0275">Fatty acid biosynthesis</keyword>
<proteinExistence type="inferred from homology"/>
<evidence type="ECO:0000313" key="17">
    <source>
        <dbReference type="Proteomes" id="UP000094336"/>
    </source>
</evidence>
<keyword evidence="5 14" id="KW-0596">Phosphopantetheine</keyword>
<comment type="subcellular location">
    <subcellularLocation>
        <location evidence="1">Mitochondrion</location>
    </subcellularLocation>
</comment>
<evidence type="ECO:0000256" key="1">
    <source>
        <dbReference type="ARBA" id="ARBA00004173"/>
    </source>
</evidence>
<keyword evidence="8" id="KW-0276">Fatty acid metabolism</keyword>
<evidence type="ECO:0000256" key="10">
    <source>
        <dbReference type="ARBA" id="ARBA00022982"/>
    </source>
</evidence>
<dbReference type="GeneID" id="30147715"/>
<evidence type="ECO:0000256" key="9">
    <source>
        <dbReference type="ARBA" id="ARBA00022946"/>
    </source>
</evidence>
<dbReference type="AlphaFoldDB" id="A0A1E3QKW5"/>
<evidence type="ECO:0000256" key="14">
    <source>
        <dbReference type="RuleBase" id="RU000722"/>
    </source>
</evidence>
<dbReference type="PROSITE" id="PS50075">
    <property type="entry name" value="CARRIER"/>
    <property type="match status" value="1"/>
</dbReference>
<keyword evidence="9" id="KW-0809">Transit peptide</keyword>
<dbReference type="FunFam" id="1.10.1200.10:FF:000003">
    <property type="entry name" value="Acyl carrier protein"/>
    <property type="match status" value="1"/>
</dbReference>
<comment type="pathway">
    <text evidence="2">Lipid metabolism; fatty acid biosynthesis.</text>
</comment>
<dbReference type="HAMAP" id="MF_01217">
    <property type="entry name" value="Acyl_carrier"/>
    <property type="match status" value="1"/>
</dbReference>
<dbReference type="STRING" id="984486.A0A1E3QKW5"/>
<dbReference type="Gene3D" id="1.10.1200.10">
    <property type="entry name" value="ACP-like"/>
    <property type="match status" value="1"/>
</dbReference>
<dbReference type="InterPro" id="IPR009081">
    <property type="entry name" value="PP-bd_ACP"/>
</dbReference>
<evidence type="ECO:0000256" key="3">
    <source>
        <dbReference type="ARBA" id="ARBA00010930"/>
    </source>
</evidence>
<dbReference type="PROSITE" id="PS00012">
    <property type="entry name" value="PHOSPHOPANTETHEINE"/>
    <property type="match status" value="1"/>
</dbReference>
<dbReference type="Proteomes" id="UP000094336">
    <property type="component" value="Unassembled WGS sequence"/>
</dbReference>
<keyword evidence="12" id="KW-0496">Mitochondrion</keyword>
<dbReference type="InterPro" id="IPR003231">
    <property type="entry name" value="ACP"/>
</dbReference>
<comment type="similarity">
    <text evidence="3">Belongs to the acyl carrier protein (ACP) family.</text>
</comment>
<dbReference type="EMBL" id="KV454439">
    <property type="protein sequence ID" value="ODQ77637.1"/>
    <property type="molecule type" value="Genomic_DNA"/>
</dbReference>
<evidence type="ECO:0000256" key="7">
    <source>
        <dbReference type="ARBA" id="ARBA00022553"/>
    </source>
</evidence>
<evidence type="ECO:0000256" key="11">
    <source>
        <dbReference type="ARBA" id="ARBA00023098"/>
    </source>
</evidence>
<evidence type="ECO:0000259" key="15">
    <source>
        <dbReference type="PROSITE" id="PS50075"/>
    </source>
</evidence>
<protein>
    <recommendedName>
        <fullName evidence="14">Acyl carrier protein</fullName>
    </recommendedName>
</protein>
<feature type="domain" description="Carrier" evidence="15">
    <location>
        <begin position="16"/>
        <end position="91"/>
    </location>
</feature>
<keyword evidence="4" id="KW-0813">Transport</keyword>
<dbReference type="Pfam" id="PF00550">
    <property type="entry name" value="PP-binding"/>
    <property type="match status" value="1"/>
</dbReference>
<evidence type="ECO:0000256" key="13">
    <source>
        <dbReference type="ARBA" id="ARBA00023160"/>
    </source>
</evidence>